<dbReference type="InterPro" id="IPR005184">
    <property type="entry name" value="DUF306_Meta_HslJ"/>
</dbReference>
<dbReference type="PROSITE" id="PS51257">
    <property type="entry name" value="PROKAR_LIPOPROTEIN"/>
    <property type="match status" value="1"/>
</dbReference>
<evidence type="ECO:0000313" key="3">
    <source>
        <dbReference type="EMBL" id="SEO01155.1"/>
    </source>
</evidence>
<feature type="chain" id="PRO_5011674777" evidence="1">
    <location>
        <begin position="24"/>
        <end position="152"/>
    </location>
</feature>
<protein>
    <submittedName>
        <fullName evidence="3">META domain-containing protein</fullName>
    </submittedName>
</protein>
<dbReference type="STRING" id="34002.SAMN04489859_102838"/>
<dbReference type="Proteomes" id="UP000199054">
    <property type="component" value="Unassembled WGS sequence"/>
</dbReference>
<dbReference type="RefSeq" id="WP_090614887.1">
    <property type="nucleotide sequence ID" value="NZ_CP067124.1"/>
</dbReference>
<accession>A0A1H8L7R1</accession>
<evidence type="ECO:0000256" key="1">
    <source>
        <dbReference type="SAM" id="SignalP"/>
    </source>
</evidence>
<organism evidence="3 4">
    <name type="scientific">Paracoccus alcaliphilus</name>
    <dbReference type="NCBI Taxonomy" id="34002"/>
    <lineage>
        <taxon>Bacteria</taxon>
        <taxon>Pseudomonadati</taxon>
        <taxon>Pseudomonadota</taxon>
        <taxon>Alphaproteobacteria</taxon>
        <taxon>Rhodobacterales</taxon>
        <taxon>Paracoccaceae</taxon>
        <taxon>Paracoccus</taxon>
    </lineage>
</organism>
<keyword evidence="4" id="KW-1185">Reference proteome</keyword>
<evidence type="ECO:0000313" key="4">
    <source>
        <dbReference type="Proteomes" id="UP000199054"/>
    </source>
</evidence>
<sequence>MFKRRSVVTAAALAATFTLAACADDTPKTAVAGIPMGDYVMVGMGNGTVPLRNITMRVNETSISGVGPCNGYGAKNAAELPAMQLTNFTSTEVACKDLELENRVFQALQQATEMDFYGGVLRVKGPTWLIFERGLPASMAGGNVVDQARGNQ</sequence>
<evidence type="ECO:0000259" key="2">
    <source>
        <dbReference type="Pfam" id="PF03724"/>
    </source>
</evidence>
<proteinExistence type="predicted"/>
<keyword evidence="1" id="KW-0732">Signal</keyword>
<dbReference type="EMBL" id="FODE01000028">
    <property type="protein sequence ID" value="SEO01155.1"/>
    <property type="molecule type" value="Genomic_DNA"/>
</dbReference>
<feature type="domain" description="DUF306" evidence="2">
    <location>
        <begin position="37"/>
        <end position="124"/>
    </location>
</feature>
<dbReference type="OrthoDB" id="7777568at2"/>
<reference evidence="3 4" key="1">
    <citation type="submission" date="2016-10" db="EMBL/GenBank/DDBJ databases">
        <authorList>
            <person name="de Groot N.N."/>
        </authorList>
    </citation>
    <scope>NUCLEOTIDE SEQUENCE [LARGE SCALE GENOMIC DNA]</scope>
    <source>
        <strain evidence="3 4">DSM 8512</strain>
    </source>
</reference>
<feature type="signal peptide" evidence="1">
    <location>
        <begin position="1"/>
        <end position="23"/>
    </location>
</feature>
<dbReference type="Gene3D" id="2.40.128.270">
    <property type="match status" value="1"/>
</dbReference>
<dbReference type="AlphaFoldDB" id="A0A1H8L7R1"/>
<dbReference type="Pfam" id="PF03724">
    <property type="entry name" value="META"/>
    <property type="match status" value="1"/>
</dbReference>
<dbReference type="InterPro" id="IPR038670">
    <property type="entry name" value="HslJ-like_sf"/>
</dbReference>
<name>A0A1H8L7R1_9RHOB</name>
<gene>
    <name evidence="3" type="ORF">SAMN04489859_102838</name>
</gene>